<dbReference type="PIRSF" id="PIRSF000429">
    <property type="entry name" value="Ac-CoA_Ac_transf"/>
    <property type="match status" value="1"/>
</dbReference>
<evidence type="ECO:0000256" key="2">
    <source>
        <dbReference type="ARBA" id="ARBA00010982"/>
    </source>
</evidence>
<accession>A0A847SFG2</accession>
<evidence type="ECO:0000259" key="9">
    <source>
        <dbReference type="Pfam" id="PF02803"/>
    </source>
</evidence>
<dbReference type="PROSITE" id="PS00098">
    <property type="entry name" value="THIOLASE_1"/>
    <property type="match status" value="1"/>
</dbReference>
<dbReference type="PROSITE" id="PS00099">
    <property type="entry name" value="THIOLASE_3"/>
    <property type="match status" value="1"/>
</dbReference>
<evidence type="ECO:0000313" key="10">
    <source>
        <dbReference type="EMBL" id="NLR78493.1"/>
    </source>
</evidence>
<dbReference type="InterPro" id="IPR002155">
    <property type="entry name" value="Thiolase"/>
</dbReference>
<dbReference type="FunFam" id="3.40.47.10:FF:000010">
    <property type="entry name" value="Acetyl-CoA acetyltransferase (Thiolase)"/>
    <property type="match status" value="1"/>
</dbReference>
<dbReference type="InterPro" id="IPR050215">
    <property type="entry name" value="Thiolase-like_sf_Thiolase"/>
</dbReference>
<dbReference type="EC" id="2.3.1.16" evidence="5"/>
<feature type="domain" description="Thiolase C-terminal" evidence="9">
    <location>
        <begin position="275"/>
        <end position="398"/>
    </location>
</feature>
<dbReference type="PROSITE" id="PS00737">
    <property type="entry name" value="THIOLASE_2"/>
    <property type="match status" value="1"/>
</dbReference>
<feature type="active site" description="Proton acceptor" evidence="6">
    <location>
        <position position="354"/>
    </location>
</feature>
<feature type="active site" description="Acyl-thioester intermediate" evidence="6">
    <location>
        <position position="90"/>
    </location>
</feature>
<evidence type="ECO:0000256" key="4">
    <source>
        <dbReference type="ARBA" id="ARBA00023315"/>
    </source>
</evidence>
<keyword evidence="4 7" id="KW-0012">Acyltransferase</keyword>
<evidence type="ECO:0000256" key="1">
    <source>
        <dbReference type="ARBA" id="ARBA00005189"/>
    </source>
</evidence>
<dbReference type="PANTHER" id="PTHR43853">
    <property type="entry name" value="3-KETOACYL-COA THIOLASE, PEROXISOMAL"/>
    <property type="match status" value="1"/>
</dbReference>
<gene>
    <name evidence="10" type="ORF">HGH91_07645</name>
</gene>
<evidence type="ECO:0000256" key="3">
    <source>
        <dbReference type="ARBA" id="ARBA00022679"/>
    </source>
</evidence>
<dbReference type="Pfam" id="PF00108">
    <property type="entry name" value="Thiolase_N"/>
    <property type="match status" value="1"/>
</dbReference>
<keyword evidence="3 7" id="KW-0808">Transferase</keyword>
<evidence type="ECO:0000313" key="11">
    <source>
        <dbReference type="Proteomes" id="UP000552864"/>
    </source>
</evidence>
<evidence type="ECO:0000259" key="8">
    <source>
        <dbReference type="Pfam" id="PF00108"/>
    </source>
</evidence>
<dbReference type="EMBL" id="JABAHZ010000002">
    <property type="protein sequence ID" value="NLR78493.1"/>
    <property type="molecule type" value="Genomic_DNA"/>
</dbReference>
<keyword evidence="11" id="KW-1185">Reference proteome</keyword>
<sequence>MQVAYIVDAVRTPIGRYGGALSNIRPDDLLAHLIKALMKRNSSLDPAVIEDVIAGAANQAGEDNRNVARMAALLAGLPVTVAGNTVNRLCASGMQAIMDAARAVMCGEGDVYLAGGVESMTRAPFVVAKSDSAFGRKAEMYDTTIGWRFTNPRLADMYHPYAMGETAENVANQWKIGREEQDIFALRSQTLYRQALEAGKWQEEIIPVEIVQGKDEKILFSEDEHPRATTLEKLAALRPAFAKNGSVTAGNSSGINDGAAAVLIVSEKALKQFNLQPLAQIKSMAVAGVDPSIMGIGPVPASNKALQRAGLTVDQLHLVELNEAFAAQSLACVRDLGLNPELLNVNGGAIAIGHPLGCSGVRITATLLHEMKRRPGAKYGLASMCVGVGQGAAIIFEKI</sequence>
<proteinExistence type="inferred from homology"/>
<protein>
    <recommendedName>
        <fullName evidence="5">acetyl-CoA C-acyltransferase</fullName>
        <ecNumber evidence="5">2.3.1.16</ecNumber>
    </recommendedName>
</protein>
<dbReference type="InterPro" id="IPR020616">
    <property type="entry name" value="Thiolase_N"/>
</dbReference>
<comment type="caution">
    <text evidence="10">The sequence shown here is derived from an EMBL/GenBank/DDBJ whole genome shotgun (WGS) entry which is preliminary data.</text>
</comment>
<dbReference type="InterPro" id="IPR016039">
    <property type="entry name" value="Thiolase-like"/>
</dbReference>
<comment type="similarity">
    <text evidence="2 7">Belongs to the thiolase-like superfamily. Thiolase family.</text>
</comment>
<evidence type="ECO:0000256" key="5">
    <source>
        <dbReference type="ARBA" id="ARBA00024073"/>
    </source>
</evidence>
<dbReference type="AlphaFoldDB" id="A0A847SFG2"/>
<comment type="pathway">
    <text evidence="1">Lipid metabolism.</text>
</comment>
<dbReference type="GO" id="GO:0010124">
    <property type="term" value="P:phenylacetate catabolic process"/>
    <property type="evidence" value="ECO:0007669"/>
    <property type="project" value="TreeGrafter"/>
</dbReference>
<dbReference type="InterPro" id="IPR020617">
    <property type="entry name" value="Thiolase_C"/>
</dbReference>
<dbReference type="InterPro" id="IPR020615">
    <property type="entry name" value="Thiolase_acyl_enz_int_AS"/>
</dbReference>
<evidence type="ECO:0000256" key="7">
    <source>
        <dbReference type="RuleBase" id="RU003557"/>
    </source>
</evidence>
<dbReference type="RefSeq" id="WP_168737904.1">
    <property type="nucleotide sequence ID" value="NZ_JABAHZ010000002.1"/>
</dbReference>
<dbReference type="Proteomes" id="UP000552864">
    <property type="component" value="Unassembled WGS sequence"/>
</dbReference>
<dbReference type="InterPro" id="IPR020610">
    <property type="entry name" value="Thiolase_AS"/>
</dbReference>
<name>A0A847SFG2_9BACT</name>
<organism evidence="10 11">
    <name type="scientific">Chitinophaga eiseniae</name>
    <dbReference type="NCBI Taxonomy" id="634771"/>
    <lineage>
        <taxon>Bacteria</taxon>
        <taxon>Pseudomonadati</taxon>
        <taxon>Bacteroidota</taxon>
        <taxon>Chitinophagia</taxon>
        <taxon>Chitinophagales</taxon>
        <taxon>Chitinophagaceae</taxon>
        <taxon>Chitinophaga</taxon>
    </lineage>
</organism>
<dbReference type="Pfam" id="PF02803">
    <property type="entry name" value="Thiolase_C"/>
    <property type="match status" value="1"/>
</dbReference>
<reference evidence="10 11" key="1">
    <citation type="submission" date="2020-04" db="EMBL/GenBank/DDBJ databases">
        <authorList>
            <person name="Yin C."/>
        </authorList>
    </citation>
    <scope>NUCLEOTIDE SEQUENCE [LARGE SCALE GENOMIC DNA]</scope>
    <source>
        <strain evidence="10 11">Ak56</strain>
    </source>
</reference>
<evidence type="ECO:0000256" key="6">
    <source>
        <dbReference type="PIRSR" id="PIRSR000429-1"/>
    </source>
</evidence>
<feature type="active site" description="Proton acceptor" evidence="6">
    <location>
        <position position="385"/>
    </location>
</feature>
<dbReference type="GO" id="GO:0003988">
    <property type="term" value="F:acetyl-CoA C-acyltransferase activity"/>
    <property type="evidence" value="ECO:0007669"/>
    <property type="project" value="UniProtKB-EC"/>
</dbReference>
<dbReference type="InterPro" id="IPR020613">
    <property type="entry name" value="Thiolase_CS"/>
</dbReference>
<dbReference type="Gene3D" id="3.40.47.10">
    <property type="match status" value="1"/>
</dbReference>
<dbReference type="GO" id="GO:0005737">
    <property type="term" value="C:cytoplasm"/>
    <property type="evidence" value="ECO:0007669"/>
    <property type="project" value="UniProtKB-ARBA"/>
</dbReference>
<dbReference type="CDD" id="cd00751">
    <property type="entry name" value="thiolase"/>
    <property type="match status" value="1"/>
</dbReference>
<dbReference type="SUPFAM" id="SSF53901">
    <property type="entry name" value="Thiolase-like"/>
    <property type="match status" value="2"/>
</dbReference>
<dbReference type="GO" id="GO:0006635">
    <property type="term" value="P:fatty acid beta-oxidation"/>
    <property type="evidence" value="ECO:0007669"/>
    <property type="project" value="TreeGrafter"/>
</dbReference>
<feature type="domain" description="Thiolase N-terminal" evidence="8">
    <location>
        <begin position="5"/>
        <end position="267"/>
    </location>
</feature>
<dbReference type="NCBIfam" id="TIGR01930">
    <property type="entry name" value="AcCoA-C-Actrans"/>
    <property type="match status" value="1"/>
</dbReference>
<dbReference type="PANTHER" id="PTHR43853:SF11">
    <property type="entry name" value="3-KETOACYL-COA THIOLASE FADA"/>
    <property type="match status" value="1"/>
</dbReference>